<dbReference type="CDD" id="cd00211">
    <property type="entry name" value="PTS_IIA_fru"/>
    <property type="match status" value="1"/>
</dbReference>
<dbReference type="PANTHER" id="PTHR47738">
    <property type="entry name" value="PTS SYSTEM FRUCTOSE-LIKE EIIA COMPONENT-RELATED"/>
    <property type="match status" value="1"/>
</dbReference>
<dbReference type="GO" id="GO:0016020">
    <property type="term" value="C:membrane"/>
    <property type="evidence" value="ECO:0007669"/>
    <property type="project" value="InterPro"/>
</dbReference>
<proteinExistence type="predicted"/>
<dbReference type="AlphaFoldDB" id="A0A1H9SB41"/>
<dbReference type="InterPro" id="IPR051541">
    <property type="entry name" value="PTS_SugarTrans_NitroReg"/>
</dbReference>
<keyword evidence="8" id="KW-1185">Reference proteome</keyword>
<evidence type="ECO:0000313" key="8">
    <source>
        <dbReference type="Proteomes" id="UP000198948"/>
    </source>
</evidence>
<evidence type="ECO:0000259" key="6">
    <source>
        <dbReference type="PROSITE" id="PS51094"/>
    </source>
</evidence>
<dbReference type="PROSITE" id="PS51094">
    <property type="entry name" value="PTS_EIIA_TYPE_2"/>
    <property type="match status" value="1"/>
</dbReference>
<dbReference type="GO" id="GO:0008982">
    <property type="term" value="F:protein-N(PI)-phosphohistidine-sugar phosphotransferase activity"/>
    <property type="evidence" value="ECO:0007669"/>
    <property type="project" value="InterPro"/>
</dbReference>
<dbReference type="Proteomes" id="UP000198948">
    <property type="component" value="Unassembled WGS sequence"/>
</dbReference>
<keyword evidence="1" id="KW-0813">Transport</keyword>
<dbReference type="STRING" id="142588.SAMN04488559_1079"/>
<evidence type="ECO:0000256" key="4">
    <source>
        <dbReference type="ARBA" id="ARBA00022679"/>
    </source>
</evidence>
<organism evidence="7 8">
    <name type="scientific">Isobaculum melis</name>
    <dbReference type="NCBI Taxonomy" id="142588"/>
    <lineage>
        <taxon>Bacteria</taxon>
        <taxon>Bacillati</taxon>
        <taxon>Bacillota</taxon>
        <taxon>Bacilli</taxon>
        <taxon>Lactobacillales</taxon>
        <taxon>Carnobacteriaceae</taxon>
        <taxon>Isobaculum</taxon>
    </lineage>
</organism>
<sequence>MNKEIFNEGHIVFDKEATSREAAFRKIAAAAFEKGFVASAEDYYQGLVAREQEATTGFKDGIAIPHCKNKTVFKPGVFLMKFEQPIEWNALDKKPIHAAFALTIPEEGATDHLKLLSLIARKLIDDDFRNGILNETDPAKLTEIMNQISY</sequence>
<keyword evidence="5" id="KW-0598">Phosphotransferase system</keyword>
<dbReference type="RefSeq" id="WP_092651702.1">
    <property type="nucleotide sequence ID" value="NZ_FOHA01000007.1"/>
</dbReference>
<keyword evidence="4" id="KW-0808">Transferase</keyword>
<keyword evidence="3" id="KW-0762">Sugar transport</keyword>
<name>A0A1H9SB41_9LACT</name>
<keyword evidence="2" id="KW-0597">Phosphoprotein</keyword>
<dbReference type="Pfam" id="PF00359">
    <property type="entry name" value="PTS_EIIA_2"/>
    <property type="match status" value="1"/>
</dbReference>
<gene>
    <name evidence="7" type="ORF">SAMN04488559_1079</name>
</gene>
<evidence type="ECO:0000313" key="7">
    <source>
        <dbReference type="EMBL" id="SER82256.1"/>
    </source>
</evidence>
<evidence type="ECO:0000256" key="2">
    <source>
        <dbReference type="ARBA" id="ARBA00022553"/>
    </source>
</evidence>
<reference evidence="7 8" key="1">
    <citation type="submission" date="2016-10" db="EMBL/GenBank/DDBJ databases">
        <authorList>
            <person name="de Groot N.N."/>
        </authorList>
    </citation>
    <scope>NUCLEOTIDE SEQUENCE [LARGE SCALE GENOMIC DNA]</scope>
    <source>
        <strain evidence="7 8">DSM 13760</strain>
    </source>
</reference>
<evidence type="ECO:0000256" key="5">
    <source>
        <dbReference type="ARBA" id="ARBA00022683"/>
    </source>
</evidence>
<dbReference type="Gene3D" id="3.40.930.10">
    <property type="entry name" value="Mannitol-specific EII, Chain A"/>
    <property type="match status" value="1"/>
</dbReference>
<dbReference type="InterPro" id="IPR004715">
    <property type="entry name" value="PTS_IIA_fruc"/>
</dbReference>
<protein>
    <submittedName>
        <fullName evidence="7">PTS system D-fructose-specific IIA component (F1P-forming), Frc family</fullName>
    </submittedName>
</protein>
<dbReference type="InterPro" id="IPR002178">
    <property type="entry name" value="PTS_EIIA_type-2_dom"/>
</dbReference>
<dbReference type="OrthoDB" id="95460at2"/>
<evidence type="ECO:0000256" key="1">
    <source>
        <dbReference type="ARBA" id="ARBA00022448"/>
    </source>
</evidence>
<feature type="domain" description="PTS EIIA type-2" evidence="6">
    <location>
        <begin position="4"/>
        <end position="148"/>
    </location>
</feature>
<dbReference type="SUPFAM" id="SSF55804">
    <property type="entry name" value="Phoshotransferase/anion transport protein"/>
    <property type="match status" value="1"/>
</dbReference>
<dbReference type="InterPro" id="IPR016152">
    <property type="entry name" value="PTrfase/Anion_transptr"/>
</dbReference>
<dbReference type="NCBIfam" id="TIGR00848">
    <property type="entry name" value="fruA"/>
    <property type="match status" value="1"/>
</dbReference>
<dbReference type="EMBL" id="FOHA01000007">
    <property type="protein sequence ID" value="SER82256.1"/>
    <property type="molecule type" value="Genomic_DNA"/>
</dbReference>
<evidence type="ECO:0000256" key="3">
    <source>
        <dbReference type="ARBA" id="ARBA00022597"/>
    </source>
</evidence>
<dbReference type="GO" id="GO:0009401">
    <property type="term" value="P:phosphoenolpyruvate-dependent sugar phosphotransferase system"/>
    <property type="evidence" value="ECO:0007669"/>
    <property type="project" value="UniProtKB-KW"/>
</dbReference>
<accession>A0A1H9SB41</accession>